<proteinExistence type="predicted"/>
<organism evidence="1 2">
    <name type="scientific">Mycobacterium phage Myrna</name>
    <dbReference type="NCBI Taxonomy" id="546805"/>
    <lineage>
        <taxon>Viruses</taxon>
        <taxon>Duplodnaviria</taxon>
        <taxon>Heunggongvirae</taxon>
        <taxon>Uroviricota</taxon>
        <taxon>Caudoviricetes</taxon>
        <taxon>Ceeclamvirinae</taxon>
        <taxon>Myrnavirus</taxon>
        <taxon>Myrnavirus myrna</taxon>
    </lineage>
</organism>
<dbReference type="Proteomes" id="UP000001849">
    <property type="component" value="Segment"/>
</dbReference>
<protein>
    <submittedName>
        <fullName evidence="1">Uncharacterized protein</fullName>
    </submittedName>
</protein>
<dbReference type="EMBL" id="EU826466">
    <property type="protein sequence ID" value="ACH62013.1"/>
    <property type="molecule type" value="Genomic_DNA"/>
</dbReference>
<accession>B5LJ16</accession>
<keyword evidence="2" id="KW-1185">Reference proteome</keyword>
<dbReference type="RefSeq" id="YP_002224923.1">
    <property type="nucleotide sequence ID" value="NC_011273.1"/>
</dbReference>
<gene>
    <name evidence="1" type="primary">5</name>
    <name evidence="1" type="ORF">MYRNA_5</name>
</gene>
<dbReference type="GeneID" id="6920665"/>
<reference evidence="1 2" key="1">
    <citation type="submission" date="2008-06" db="EMBL/GenBank/DDBJ databases">
        <authorList>
            <person name="Smith A.L."/>
            <person name="Paladin E.C."/>
            <person name="Jacobs-Sera D."/>
            <person name="Hendirx R.W."/>
            <person name="Hatfull G.F."/>
        </authorList>
    </citation>
    <scope>NUCLEOTIDE SEQUENCE [LARGE SCALE GENOMIC DNA]</scope>
</reference>
<sequence>MASRKEHYLEAERLIEAGEEVVRKIRQASARRTQLAQDYGTTLTPSQKATLEGITLRMDELGKKAMGVWAQAQVHATLASVPAVYTEDSVLGA</sequence>
<name>B5LJ16_9CAUD</name>
<evidence type="ECO:0000313" key="2">
    <source>
        <dbReference type="Proteomes" id="UP000001849"/>
    </source>
</evidence>
<evidence type="ECO:0000313" key="1">
    <source>
        <dbReference type="EMBL" id="ACH62013.1"/>
    </source>
</evidence>
<dbReference type="KEGG" id="vg:6920665"/>
<dbReference type="OrthoDB" id="28609at10239"/>